<dbReference type="EMBL" id="CCFA01001311">
    <property type="protein sequence ID" value="CDR99594.1"/>
    <property type="molecule type" value="Genomic_DNA"/>
</dbReference>
<keyword evidence="2" id="KW-1185">Reference proteome</keyword>
<proteinExistence type="predicted"/>
<name>A0A0F7RWV8_9BASI</name>
<gene>
    <name evidence="1" type="primary">SSCI24970.1</name>
</gene>
<reference evidence="2" key="1">
    <citation type="submission" date="2014-06" db="EMBL/GenBank/DDBJ databases">
        <authorList>
            <person name="Berkman P.J."/>
        </authorList>
    </citation>
    <scope>NUCLEOTIDE SEQUENCE [LARGE SCALE GENOMIC DNA]</scope>
</reference>
<evidence type="ECO:0000313" key="1">
    <source>
        <dbReference type="EMBL" id="CDR99594.1"/>
    </source>
</evidence>
<protein>
    <submittedName>
        <fullName evidence="1">Uncharacterized protein</fullName>
    </submittedName>
</protein>
<accession>A0A0F7RWV8</accession>
<sequence length="99" mass="11265">MYGYVWRDVSADATQAWERNGLRTWADIVWYNNLAQGLRDHPHAVSAPLVPPSASGVKNNYMVHPGWPSTYLPFSRASGLVLHKQWNFESQTARSTLQH</sequence>
<dbReference type="Proteomes" id="UP000242770">
    <property type="component" value="Unassembled WGS sequence"/>
</dbReference>
<evidence type="ECO:0000313" key="2">
    <source>
        <dbReference type="Proteomes" id="UP000242770"/>
    </source>
</evidence>
<dbReference type="AlphaFoldDB" id="A0A0F7RWV8"/>
<organism evidence="1 2">
    <name type="scientific">Sporisorium scitamineum</name>
    <dbReference type="NCBI Taxonomy" id="49012"/>
    <lineage>
        <taxon>Eukaryota</taxon>
        <taxon>Fungi</taxon>
        <taxon>Dikarya</taxon>
        <taxon>Basidiomycota</taxon>
        <taxon>Ustilaginomycotina</taxon>
        <taxon>Ustilaginomycetes</taxon>
        <taxon>Ustilaginales</taxon>
        <taxon>Ustilaginaceae</taxon>
        <taxon>Sporisorium</taxon>
    </lineage>
</organism>